<dbReference type="InterPro" id="IPR019787">
    <property type="entry name" value="Znf_PHD-finger"/>
</dbReference>
<feature type="site" description="Histone H3K4me3 binding" evidence="8">
    <location>
        <position position="208"/>
    </location>
</feature>
<feature type="site" description="Histone H3K4me3 binding" evidence="8">
    <location>
        <position position="231"/>
    </location>
</feature>
<dbReference type="InterPro" id="IPR024610">
    <property type="entry name" value="ING_N_histone-binding"/>
</dbReference>
<dbReference type="Proteomes" id="UP000678499">
    <property type="component" value="Unassembled WGS sequence"/>
</dbReference>
<keyword evidence="15" id="KW-1185">Reference proteome</keyword>
<organism evidence="14">
    <name type="scientific">Notodromas monacha</name>
    <dbReference type="NCBI Taxonomy" id="399045"/>
    <lineage>
        <taxon>Eukaryota</taxon>
        <taxon>Metazoa</taxon>
        <taxon>Ecdysozoa</taxon>
        <taxon>Arthropoda</taxon>
        <taxon>Crustacea</taxon>
        <taxon>Oligostraca</taxon>
        <taxon>Ostracoda</taxon>
        <taxon>Podocopa</taxon>
        <taxon>Podocopida</taxon>
        <taxon>Cypridocopina</taxon>
        <taxon>Cypridoidea</taxon>
        <taxon>Cyprididae</taxon>
        <taxon>Notodromas</taxon>
    </lineage>
</organism>
<evidence type="ECO:0000256" key="11">
    <source>
        <dbReference type="RuleBase" id="RU361213"/>
    </source>
</evidence>
<evidence type="ECO:0000256" key="2">
    <source>
        <dbReference type="ARBA" id="ARBA00010210"/>
    </source>
</evidence>
<dbReference type="PROSITE" id="PS50016">
    <property type="entry name" value="ZF_PHD_2"/>
    <property type="match status" value="1"/>
</dbReference>
<evidence type="ECO:0000256" key="6">
    <source>
        <dbReference type="ARBA" id="ARBA00022853"/>
    </source>
</evidence>
<evidence type="ECO:0000256" key="8">
    <source>
        <dbReference type="PIRSR" id="PIRSR628651-50"/>
    </source>
</evidence>
<keyword evidence="4 10" id="KW-0863">Zinc-finger</keyword>
<dbReference type="EMBL" id="CAJPEX010000086">
    <property type="protein sequence ID" value="CAG0913198.1"/>
    <property type="molecule type" value="Genomic_DNA"/>
</dbReference>
<keyword evidence="3 9" id="KW-0479">Metal-binding</keyword>
<evidence type="ECO:0000256" key="7">
    <source>
        <dbReference type="ARBA" id="ARBA00023242"/>
    </source>
</evidence>
<dbReference type="PANTHER" id="PTHR10333">
    <property type="entry name" value="INHIBITOR OF GROWTH PROTEIN"/>
    <property type="match status" value="1"/>
</dbReference>
<dbReference type="PROSITE" id="PS01359">
    <property type="entry name" value="ZF_PHD_1"/>
    <property type="match status" value="1"/>
</dbReference>
<proteinExistence type="inferred from homology"/>
<dbReference type="CDD" id="cd16859">
    <property type="entry name" value="ING_ING4_5"/>
    <property type="match status" value="1"/>
</dbReference>
<dbReference type="AlphaFoldDB" id="A0A7R9BDA4"/>
<comment type="domain">
    <text evidence="11">The PHD-type zinc finger mediates the binding to H3K4me3.</text>
</comment>
<keyword evidence="5 9" id="KW-0862">Zinc</keyword>
<evidence type="ECO:0000256" key="1">
    <source>
        <dbReference type="ARBA" id="ARBA00004123"/>
    </source>
</evidence>
<evidence type="ECO:0000256" key="9">
    <source>
        <dbReference type="PIRSR" id="PIRSR628651-51"/>
    </source>
</evidence>
<comment type="subcellular location">
    <subcellularLocation>
        <location evidence="1 11">Nucleus</location>
    </subcellularLocation>
</comment>
<reference evidence="14" key="1">
    <citation type="submission" date="2020-11" db="EMBL/GenBank/DDBJ databases">
        <authorList>
            <person name="Tran Van P."/>
        </authorList>
    </citation>
    <scope>NUCLEOTIDE SEQUENCE</scope>
</reference>
<sequence length="268" mass="30010">MTSFLEKGGFLDHCLDSLNCLPSEIHRSFALLTDLEKRATQAMTTIKTNEAALKEKISSITGEEKKRLMDEILLLYREVHVLSEEKVQLSKQSYELVDKHIRKLDKEITDFDREVIEKCGSLAVFAGLNPEEDLKPGNKGSKPAQGPLSPSGDAKKRGRKRKIVSTEPQTPPKTNEGPATFSSPMSMLRTIASEGGLDMPVDPNEPLYCICNQVSYGEMIGCDNVECSIEWFHFPCMNLTAKPKGKWWCAQCAPKYDPNYKKPASDQH</sequence>
<dbReference type="OrthoDB" id="5411773at2759"/>
<evidence type="ECO:0000256" key="3">
    <source>
        <dbReference type="ARBA" id="ARBA00022723"/>
    </source>
</evidence>
<feature type="site" description="Histone H3K4me3 binding" evidence="8">
    <location>
        <position position="223"/>
    </location>
</feature>
<accession>A0A7R9BDA4</accession>
<keyword evidence="7 11" id="KW-0539">Nucleus</keyword>
<feature type="binding site" evidence="9">
    <location>
        <position position="211"/>
    </location>
    <ligand>
        <name>Zn(2+)</name>
        <dbReference type="ChEBI" id="CHEBI:29105"/>
        <label>1</label>
    </ligand>
</feature>
<feature type="binding site" evidence="9">
    <location>
        <position position="236"/>
    </location>
    <ligand>
        <name>Zn(2+)</name>
        <dbReference type="ChEBI" id="CHEBI:29105"/>
        <label>1</label>
    </ligand>
</feature>
<evidence type="ECO:0000313" key="15">
    <source>
        <dbReference type="Proteomes" id="UP000678499"/>
    </source>
</evidence>
<protein>
    <recommendedName>
        <fullName evidence="11">Inhibitor of growth protein</fullName>
    </recommendedName>
</protein>
<evidence type="ECO:0000256" key="5">
    <source>
        <dbReference type="ARBA" id="ARBA00022833"/>
    </source>
</evidence>
<dbReference type="GO" id="GO:0006325">
    <property type="term" value="P:chromatin organization"/>
    <property type="evidence" value="ECO:0007669"/>
    <property type="project" value="UniProtKB-KW"/>
</dbReference>
<dbReference type="FunFam" id="3.30.40.10:FF:000016">
    <property type="entry name" value="Inhibitor of growth protein"/>
    <property type="match status" value="1"/>
</dbReference>
<feature type="domain" description="PHD-type" evidence="13">
    <location>
        <begin position="206"/>
        <end position="255"/>
    </location>
</feature>
<feature type="region of interest" description="Disordered" evidence="12">
    <location>
        <begin position="130"/>
        <end position="184"/>
    </location>
</feature>
<dbReference type="InterPro" id="IPR013083">
    <property type="entry name" value="Znf_RING/FYVE/PHD"/>
</dbReference>
<dbReference type="EMBL" id="OA882123">
    <property type="protein sequence ID" value="CAD7273046.1"/>
    <property type="molecule type" value="Genomic_DNA"/>
</dbReference>
<comment type="similarity">
    <text evidence="2 11">Belongs to the ING family.</text>
</comment>
<feature type="binding site" evidence="9">
    <location>
        <position position="209"/>
    </location>
    <ligand>
        <name>Zn(2+)</name>
        <dbReference type="ChEBI" id="CHEBI:29105"/>
        <label>1</label>
    </ligand>
</feature>
<dbReference type="SMART" id="SM01408">
    <property type="entry name" value="ING"/>
    <property type="match status" value="1"/>
</dbReference>
<feature type="binding site" evidence="9">
    <location>
        <position position="252"/>
    </location>
    <ligand>
        <name>Zn(2+)</name>
        <dbReference type="ChEBI" id="CHEBI:29105"/>
        <label>2</label>
    </ligand>
</feature>
<feature type="site" description="Histone H3K4me3 binding" evidence="8">
    <location>
        <position position="219"/>
    </location>
</feature>
<dbReference type="Gene3D" id="6.10.140.1740">
    <property type="match status" value="1"/>
</dbReference>
<feature type="binding site" evidence="9">
    <location>
        <position position="227"/>
    </location>
    <ligand>
        <name>Zn(2+)</name>
        <dbReference type="ChEBI" id="CHEBI:29105"/>
        <label>2</label>
    </ligand>
</feature>
<feature type="binding site" evidence="9">
    <location>
        <position position="222"/>
    </location>
    <ligand>
        <name>Zn(2+)</name>
        <dbReference type="ChEBI" id="CHEBI:29105"/>
        <label>2</label>
    </ligand>
</feature>
<keyword evidence="6 11" id="KW-0156">Chromatin regulator</keyword>
<evidence type="ECO:0000256" key="4">
    <source>
        <dbReference type="ARBA" id="ARBA00022771"/>
    </source>
</evidence>
<comment type="subunit">
    <text evidence="11">Component of an histone acetyltransferase complex. Interacts with H3K4me3 and to a lesser extent with H3K4me2.</text>
</comment>
<evidence type="ECO:0000256" key="12">
    <source>
        <dbReference type="SAM" id="MobiDB-lite"/>
    </source>
</evidence>
<dbReference type="SUPFAM" id="SSF57903">
    <property type="entry name" value="FYVE/PHD zinc finger"/>
    <property type="match status" value="1"/>
</dbReference>
<comment type="function">
    <text evidence="11">Component of an histone acetyltransferase complex.</text>
</comment>
<dbReference type="InterPro" id="IPR019786">
    <property type="entry name" value="Zinc_finger_PHD-type_CS"/>
</dbReference>
<dbReference type="Pfam" id="PF12998">
    <property type="entry name" value="ING"/>
    <property type="match status" value="1"/>
</dbReference>
<dbReference type="InterPro" id="IPR028651">
    <property type="entry name" value="ING_fam"/>
</dbReference>
<dbReference type="SMART" id="SM00249">
    <property type="entry name" value="PHD"/>
    <property type="match status" value="1"/>
</dbReference>
<name>A0A7R9BDA4_9CRUS</name>
<dbReference type="GO" id="GO:0005634">
    <property type="term" value="C:nucleus"/>
    <property type="evidence" value="ECO:0007669"/>
    <property type="project" value="UniProtKB-SubCell"/>
</dbReference>
<evidence type="ECO:0000313" key="14">
    <source>
        <dbReference type="EMBL" id="CAD7273046.1"/>
    </source>
</evidence>
<evidence type="ECO:0000259" key="13">
    <source>
        <dbReference type="PROSITE" id="PS50016"/>
    </source>
</evidence>
<dbReference type="CDD" id="cd15505">
    <property type="entry name" value="PHD_ING"/>
    <property type="match status" value="1"/>
</dbReference>
<dbReference type="InterPro" id="IPR001965">
    <property type="entry name" value="Znf_PHD"/>
</dbReference>
<feature type="binding site" evidence="9">
    <location>
        <position position="233"/>
    </location>
    <ligand>
        <name>Zn(2+)</name>
        <dbReference type="ChEBI" id="CHEBI:29105"/>
        <label>1</label>
    </ligand>
</feature>
<dbReference type="GO" id="GO:0008270">
    <property type="term" value="F:zinc ion binding"/>
    <property type="evidence" value="ECO:0007669"/>
    <property type="project" value="UniProtKB-KW"/>
</dbReference>
<evidence type="ECO:0000256" key="10">
    <source>
        <dbReference type="PROSITE-ProRule" id="PRU00146"/>
    </source>
</evidence>
<dbReference type="Gene3D" id="3.30.40.10">
    <property type="entry name" value="Zinc/RING finger domain, C3HC4 (zinc finger)"/>
    <property type="match status" value="1"/>
</dbReference>
<dbReference type="InterPro" id="IPR011011">
    <property type="entry name" value="Znf_FYVE_PHD"/>
</dbReference>
<gene>
    <name evidence="14" type="ORF">NMOB1V02_LOCUS952</name>
</gene>
<feature type="binding site" evidence="9">
    <location>
        <position position="249"/>
    </location>
    <ligand>
        <name>Zn(2+)</name>
        <dbReference type="ChEBI" id="CHEBI:29105"/>
        <label>2</label>
    </ligand>
</feature>